<evidence type="ECO:0000256" key="1">
    <source>
        <dbReference type="SAM" id="Phobius"/>
    </source>
</evidence>
<organism evidence="2 3">
    <name type="scientific">Rubellimicrobium rubrum</name>
    <dbReference type="NCBI Taxonomy" id="2585369"/>
    <lineage>
        <taxon>Bacteria</taxon>
        <taxon>Pseudomonadati</taxon>
        <taxon>Pseudomonadota</taxon>
        <taxon>Alphaproteobacteria</taxon>
        <taxon>Rhodobacterales</taxon>
        <taxon>Roseobacteraceae</taxon>
        <taxon>Rubellimicrobium</taxon>
    </lineage>
</organism>
<proteinExistence type="predicted"/>
<reference evidence="2 3" key="1">
    <citation type="submission" date="2019-06" db="EMBL/GenBank/DDBJ databases">
        <title>YIM 131921 draft genome.</title>
        <authorList>
            <person name="Jiang L."/>
        </authorList>
    </citation>
    <scope>NUCLEOTIDE SEQUENCE [LARGE SCALE GENOMIC DNA]</scope>
    <source>
        <strain evidence="2 3">YIM 131921</strain>
    </source>
</reference>
<dbReference type="AlphaFoldDB" id="A0A5C4MY59"/>
<comment type="caution">
    <text evidence="2">The sequence shown here is derived from an EMBL/GenBank/DDBJ whole genome shotgun (WGS) entry which is preliminary data.</text>
</comment>
<name>A0A5C4MY59_9RHOB</name>
<dbReference type="EMBL" id="VDFU01000010">
    <property type="protein sequence ID" value="TNC49538.1"/>
    <property type="molecule type" value="Genomic_DNA"/>
</dbReference>
<evidence type="ECO:0000313" key="2">
    <source>
        <dbReference type="EMBL" id="TNC49538.1"/>
    </source>
</evidence>
<sequence length="60" mass="6112">MVLGHLLVGLLTAFAGALMSAQVTGLCWSTIAFYVLSGNLGLLVSAALSYMAGLLCPVDP</sequence>
<accession>A0A5C4MY59</accession>
<keyword evidence="1" id="KW-1133">Transmembrane helix</keyword>
<keyword evidence="1" id="KW-0812">Transmembrane</keyword>
<gene>
    <name evidence="2" type="ORF">FHG66_10475</name>
</gene>
<keyword evidence="1" id="KW-0472">Membrane</keyword>
<feature type="transmembrane region" description="Helical" evidence="1">
    <location>
        <begin position="31"/>
        <end position="56"/>
    </location>
</feature>
<keyword evidence="3" id="KW-1185">Reference proteome</keyword>
<protein>
    <submittedName>
        <fullName evidence="2">Uncharacterized protein</fullName>
    </submittedName>
</protein>
<dbReference type="RefSeq" id="WP_139076707.1">
    <property type="nucleotide sequence ID" value="NZ_VDFU01000010.1"/>
</dbReference>
<dbReference type="Proteomes" id="UP000305887">
    <property type="component" value="Unassembled WGS sequence"/>
</dbReference>
<evidence type="ECO:0000313" key="3">
    <source>
        <dbReference type="Proteomes" id="UP000305887"/>
    </source>
</evidence>